<evidence type="ECO:0000313" key="1">
    <source>
        <dbReference type="EMBL" id="KAG4306577.1"/>
    </source>
</evidence>
<accession>A0ACB7CH16</accession>
<organism evidence="1 2">
    <name type="scientific">Pneumocystis oryctolagi</name>
    <dbReference type="NCBI Taxonomy" id="42067"/>
    <lineage>
        <taxon>Eukaryota</taxon>
        <taxon>Fungi</taxon>
        <taxon>Dikarya</taxon>
        <taxon>Ascomycota</taxon>
        <taxon>Taphrinomycotina</taxon>
        <taxon>Pneumocystomycetes</taxon>
        <taxon>Pneumocystaceae</taxon>
        <taxon>Pneumocystis</taxon>
    </lineage>
</organism>
<proteinExistence type="predicted"/>
<dbReference type="EMBL" id="JABTEG010000001">
    <property type="protein sequence ID" value="KAG4306577.1"/>
    <property type="molecule type" value="Genomic_DNA"/>
</dbReference>
<keyword evidence="2" id="KW-1185">Reference proteome</keyword>
<sequence>MVASVWPPDTVKDVAESIGISQLDDSVAKVLALDIEYRIHEVIQEAMKFMRHAKRTILTVSDISHALRVLNVEPLYGYHAFRPVRFGESLLEQGQPPLYYLEDEDVEFDKVIHAPLPKVPRDIAYSVHWLAIEGVQPAIPQNPSVFDTSSTDKKGSHTINSNSWTISGPATGVEVKHLVKHVISKELRLYFERINAAILDENNECLRSAALASLRQDSGLHQLLPYFVSLVAEKITHNLKHLFTLNMMMQVTWALFDNPNLFIEPYLHQIIPSILTCLVAKKLGDNAASQDHYALRDFSASLLGLICQRFGDVYHTLKPRITRTLLKAFLDNKKPFTTHYGAIIGLATMGKEVIRMLIMPNIKIYELLIKDDINSTELTLKKIEASKCLEALLNALRLMSKDEVPSKTSETHEMSFDTSPDQKIDPLSTETRDILTEMVGELMTSKIIEENDEKIIKALLEAYHLGKIFH</sequence>
<dbReference type="Proteomes" id="UP000768646">
    <property type="component" value="Unassembled WGS sequence"/>
</dbReference>
<gene>
    <name evidence="1" type="ORF">PORY_000565</name>
</gene>
<name>A0ACB7CH16_9ASCO</name>
<reference evidence="1 2" key="1">
    <citation type="journal article" date="2021" name="Commun. Biol.">
        <title>Genomic insights into the host specific adaptation of the Pneumocystis genus.</title>
        <authorList>
            <person name="Cisse O.H."/>
            <person name="Ma L."/>
            <person name="Dekker J.P."/>
            <person name="Khil P.P."/>
            <person name="Youn J.-H."/>
            <person name="Brenchley J.M."/>
            <person name="Blair R."/>
            <person name="Pahar B."/>
            <person name="Chabe M."/>
            <person name="Van Rompay K.K.A."/>
            <person name="Keesler R."/>
            <person name="Sukura A."/>
            <person name="Hirsch V."/>
            <person name="Kutty G."/>
            <person name="Liu Y."/>
            <person name="Peng L."/>
            <person name="Chen J."/>
            <person name="Song J."/>
            <person name="Weissenbacher-Lang C."/>
            <person name="Xu J."/>
            <person name="Upham N.S."/>
            <person name="Stajich J.E."/>
            <person name="Cuomo C.A."/>
            <person name="Cushion M.T."/>
            <person name="Kovacs J.A."/>
        </authorList>
    </citation>
    <scope>NUCLEOTIDE SEQUENCE [LARGE SCALE GENOMIC DNA]</scope>
    <source>
        <strain evidence="1 2">RABM</strain>
    </source>
</reference>
<protein>
    <submittedName>
        <fullName evidence="1">Uncharacterized protein</fullName>
    </submittedName>
</protein>
<comment type="caution">
    <text evidence="1">The sequence shown here is derived from an EMBL/GenBank/DDBJ whole genome shotgun (WGS) entry which is preliminary data.</text>
</comment>
<evidence type="ECO:0000313" key="2">
    <source>
        <dbReference type="Proteomes" id="UP000768646"/>
    </source>
</evidence>